<dbReference type="GO" id="GO:0009982">
    <property type="term" value="F:pseudouridine synthase activity"/>
    <property type="evidence" value="ECO:0007669"/>
    <property type="project" value="InterPro"/>
</dbReference>
<dbReference type="PANTHER" id="PTHR21600">
    <property type="entry name" value="MITOCHONDRIAL RNA PSEUDOURIDINE SYNTHASE"/>
    <property type="match status" value="1"/>
</dbReference>
<gene>
    <name evidence="3" type="ORF">F751_2329</name>
</gene>
<protein>
    <submittedName>
        <fullName evidence="3">RNA pseudouridine synthase 6, chloroplastic</fullName>
    </submittedName>
</protein>
<dbReference type="EMBL" id="KL662109">
    <property type="protein sequence ID" value="KFM24611.1"/>
    <property type="molecule type" value="Genomic_DNA"/>
</dbReference>
<dbReference type="Proteomes" id="UP000028924">
    <property type="component" value="Unassembled WGS sequence"/>
</dbReference>
<keyword evidence="4" id="KW-1185">Reference proteome</keyword>
<evidence type="ECO:0000259" key="2">
    <source>
        <dbReference type="Pfam" id="PF00849"/>
    </source>
</evidence>
<evidence type="ECO:0000313" key="3">
    <source>
        <dbReference type="EMBL" id="KFM24611.1"/>
    </source>
</evidence>
<dbReference type="OrthoDB" id="424794at2759"/>
<dbReference type="Gene3D" id="3.30.2350.10">
    <property type="entry name" value="Pseudouridine synthase"/>
    <property type="match status" value="1"/>
</dbReference>
<dbReference type="RefSeq" id="XP_011397499.1">
    <property type="nucleotide sequence ID" value="XM_011399197.1"/>
</dbReference>
<dbReference type="PANTHER" id="PTHR21600:SF52">
    <property type="entry name" value="PSEUDOURIDINE SYNTHASE RSUA_RLUA-LIKE DOMAIN-CONTAINING PROTEIN"/>
    <property type="match status" value="1"/>
</dbReference>
<evidence type="ECO:0000313" key="4">
    <source>
        <dbReference type="Proteomes" id="UP000028924"/>
    </source>
</evidence>
<dbReference type="GO" id="GO:0000455">
    <property type="term" value="P:enzyme-directed rRNA pseudouridine synthesis"/>
    <property type="evidence" value="ECO:0007669"/>
    <property type="project" value="TreeGrafter"/>
</dbReference>
<dbReference type="InterPro" id="IPR050188">
    <property type="entry name" value="RluA_PseudoU_synthase"/>
</dbReference>
<reference evidence="3 4" key="1">
    <citation type="journal article" date="2014" name="BMC Genomics">
        <title>Oil accumulation mechanisms of the oleaginous microalga Chlorella protothecoides revealed through its genome, transcriptomes, and proteomes.</title>
        <authorList>
            <person name="Gao C."/>
            <person name="Wang Y."/>
            <person name="Shen Y."/>
            <person name="Yan D."/>
            <person name="He X."/>
            <person name="Dai J."/>
            <person name="Wu Q."/>
        </authorList>
    </citation>
    <scope>NUCLEOTIDE SEQUENCE [LARGE SCALE GENOMIC DNA]</scope>
    <source>
        <strain evidence="3 4">0710</strain>
    </source>
</reference>
<accession>A0A087SFV7</accession>
<dbReference type="CDD" id="cd02869">
    <property type="entry name" value="PseudoU_synth_RluA_like"/>
    <property type="match status" value="1"/>
</dbReference>
<dbReference type="GO" id="GO:0003723">
    <property type="term" value="F:RNA binding"/>
    <property type="evidence" value="ECO:0007669"/>
    <property type="project" value="InterPro"/>
</dbReference>
<organism evidence="3 4">
    <name type="scientific">Auxenochlorella protothecoides</name>
    <name type="common">Green microalga</name>
    <name type="synonym">Chlorella protothecoides</name>
    <dbReference type="NCBI Taxonomy" id="3075"/>
    <lineage>
        <taxon>Eukaryota</taxon>
        <taxon>Viridiplantae</taxon>
        <taxon>Chlorophyta</taxon>
        <taxon>core chlorophytes</taxon>
        <taxon>Trebouxiophyceae</taxon>
        <taxon>Chlorellales</taxon>
        <taxon>Chlorellaceae</taxon>
        <taxon>Auxenochlorella</taxon>
    </lineage>
</organism>
<feature type="domain" description="Pseudouridine synthase RsuA/RluA-like" evidence="2">
    <location>
        <begin position="143"/>
        <end position="299"/>
    </location>
</feature>
<dbReference type="AlphaFoldDB" id="A0A087SFV7"/>
<name>A0A087SFV7_AUXPR</name>
<proteinExistence type="predicted"/>
<feature type="region of interest" description="Disordered" evidence="1">
    <location>
        <begin position="86"/>
        <end position="105"/>
    </location>
</feature>
<dbReference type="STRING" id="3075.A0A087SFV7"/>
<dbReference type="InterPro" id="IPR006145">
    <property type="entry name" value="PsdUridine_synth_RsuA/RluA"/>
</dbReference>
<evidence type="ECO:0000256" key="1">
    <source>
        <dbReference type="SAM" id="MobiDB-lite"/>
    </source>
</evidence>
<dbReference type="GeneID" id="23613720"/>
<dbReference type="InterPro" id="IPR020103">
    <property type="entry name" value="PsdUridine_synth_cat_dom_sf"/>
</dbReference>
<dbReference type="Pfam" id="PF00849">
    <property type="entry name" value="PseudoU_synth_2"/>
    <property type="match status" value="1"/>
</dbReference>
<dbReference type="KEGG" id="apro:F751_2329"/>
<dbReference type="eggNOG" id="KOG1919">
    <property type="taxonomic scope" value="Eukaryota"/>
</dbReference>
<dbReference type="SUPFAM" id="SSF55120">
    <property type="entry name" value="Pseudouridine synthase"/>
    <property type="match status" value="1"/>
</dbReference>
<sequence>MPDPIETIRACLASPLPPGYRNPGPRVEHLLAPREDFVSTLVAEGLQLPQDVVAGLIEIGAVYCCPVPPALPGSLACEPSSGARQAALKQHGNDTRLSTPRRASRTSVAPAGAYLRVHAHVKRFPAADCADWAARLLAVTDEHVIVNKPCGVPVPITVDNARESVVTQASQPLHIIHRLDRCTEGVVVLGRGVQAVRAFHDAQHSGRVQKTYRLLCHGSQPPPLGLLTHHLAVGTRIPGCPIHSVAHDEPRPGTAACSLIMESAESAPALESVHGGPVIDCVVRLVTGRTHQIRAQMAAVGHPLVGDTLYGPLARRPGQAPVEVAMGDLQEPELAIGLQAARMVVMAEDGATVLHDWRAPEPWWTQASSCGPQHLASSLQ</sequence>